<dbReference type="GO" id="GO:0006749">
    <property type="term" value="P:glutathione metabolic process"/>
    <property type="evidence" value="ECO:0007669"/>
    <property type="project" value="TreeGrafter"/>
</dbReference>
<dbReference type="Proteomes" id="UP000188219">
    <property type="component" value="Chromosome"/>
</dbReference>
<dbReference type="RefSeq" id="WP_077403944.1">
    <property type="nucleotide sequence ID" value="NZ_CP019650.1"/>
</dbReference>
<dbReference type="OrthoDB" id="509852at2"/>
<dbReference type="GO" id="GO:0005737">
    <property type="term" value="C:cytoplasm"/>
    <property type="evidence" value="ECO:0007669"/>
    <property type="project" value="InterPro"/>
</dbReference>
<sequence>MELHGYFRSSASYRVRIALNLKGLCYQYHAVNLLKGEQKESKHRQLNPQGLVPALVDDGNILTQSLAILEWLDEQHPSPALLPASPLVRARVRALAYNVACDIQPIQNLRVLKYLQTELGASDEQKVQWVRHWIGLGFDALETQLAAHQDKQHSPFAGGDTPGLFECCLIPQIYNAERFGVAVSEYPTITAIADACAALPAFQQARPENQPDSTL</sequence>
<accession>A0A1Q2M530</accession>
<name>A0A1Q2M530_9GAMM</name>
<dbReference type="InterPro" id="IPR004045">
    <property type="entry name" value="Glutathione_S-Trfase_N"/>
</dbReference>
<protein>
    <submittedName>
        <fullName evidence="4">Maleylacetoacetate isomerase</fullName>
    </submittedName>
</protein>
<organism evidence="4 5">
    <name type="scientific">Microbulbifer agarilyticus</name>
    <dbReference type="NCBI Taxonomy" id="260552"/>
    <lineage>
        <taxon>Bacteria</taxon>
        <taxon>Pseudomonadati</taxon>
        <taxon>Pseudomonadota</taxon>
        <taxon>Gammaproteobacteria</taxon>
        <taxon>Cellvibrionales</taxon>
        <taxon>Microbulbiferaceae</taxon>
        <taxon>Microbulbifer</taxon>
    </lineage>
</organism>
<dbReference type="NCBIfam" id="TIGR01262">
    <property type="entry name" value="maiA"/>
    <property type="match status" value="1"/>
</dbReference>
<evidence type="ECO:0000313" key="4">
    <source>
        <dbReference type="EMBL" id="AQQ67845.1"/>
    </source>
</evidence>
<dbReference type="SUPFAM" id="SSF47616">
    <property type="entry name" value="GST C-terminal domain-like"/>
    <property type="match status" value="1"/>
</dbReference>
<dbReference type="AlphaFoldDB" id="A0A1Q2M530"/>
<evidence type="ECO:0000259" key="3">
    <source>
        <dbReference type="PROSITE" id="PS50405"/>
    </source>
</evidence>
<dbReference type="PROSITE" id="PS50405">
    <property type="entry name" value="GST_CTER"/>
    <property type="match status" value="1"/>
</dbReference>
<dbReference type="CDD" id="cd03191">
    <property type="entry name" value="GST_C_Zeta"/>
    <property type="match status" value="1"/>
</dbReference>
<dbReference type="STRING" id="260552.Mag101_09460"/>
<dbReference type="Pfam" id="PF13417">
    <property type="entry name" value="GST_N_3"/>
    <property type="match status" value="1"/>
</dbReference>
<dbReference type="InterPro" id="IPR010987">
    <property type="entry name" value="Glutathione-S-Trfase_C-like"/>
</dbReference>
<dbReference type="PANTHER" id="PTHR42673">
    <property type="entry name" value="MALEYLACETOACETATE ISOMERASE"/>
    <property type="match status" value="1"/>
</dbReference>
<comment type="similarity">
    <text evidence="1">Belongs to the GST superfamily. Zeta family.</text>
</comment>
<dbReference type="InterPro" id="IPR036249">
    <property type="entry name" value="Thioredoxin-like_sf"/>
</dbReference>
<dbReference type="Gene3D" id="1.20.1050.10">
    <property type="match status" value="1"/>
</dbReference>
<feature type="domain" description="GST N-terminal" evidence="2">
    <location>
        <begin position="1"/>
        <end position="80"/>
    </location>
</feature>
<keyword evidence="4" id="KW-0413">Isomerase</keyword>
<dbReference type="SFLD" id="SFLDG00358">
    <property type="entry name" value="Main_(cytGST)"/>
    <property type="match status" value="1"/>
</dbReference>
<proteinExistence type="inferred from homology"/>
<dbReference type="KEGG" id="maga:Mag101_09460"/>
<dbReference type="PROSITE" id="PS50404">
    <property type="entry name" value="GST_NTER"/>
    <property type="match status" value="1"/>
</dbReference>
<dbReference type="InterPro" id="IPR034330">
    <property type="entry name" value="GST_Zeta_C"/>
</dbReference>
<dbReference type="PANTHER" id="PTHR42673:SF21">
    <property type="entry name" value="GLUTATHIONE S-TRANSFERASE YFCF"/>
    <property type="match status" value="1"/>
</dbReference>
<dbReference type="InterPro" id="IPR034333">
    <property type="entry name" value="GST_Zeta_N"/>
</dbReference>
<evidence type="ECO:0000313" key="5">
    <source>
        <dbReference type="Proteomes" id="UP000188219"/>
    </source>
</evidence>
<feature type="domain" description="GST C-terminal" evidence="3">
    <location>
        <begin position="85"/>
        <end position="215"/>
    </location>
</feature>
<dbReference type="InterPro" id="IPR005955">
    <property type="entry name" value="GST_Zeta"/>
</dbReference>
<dbReference type="InterPro" id="IPR040079">
    <property type="entry name" value="Glutathione_S-Trfase"/>
</dbReference>
<dbReference type="SUPFAM" id="SSF52833">
    <property type="entry name" value="Thioredoxin-like"/>
    <property type="match status" value="1"/>
</dbReference>
<dbReference type="GO" id="GO:0006559">
    <property type="term" value="P:L-phenylalanine catabolic process"/>
    <property type="evidence" value="ECO:0007669"/>
    <property type="project" value="TreeGrafter"/>
</dbReference>
<keyword evidence="5" id="KW-1185">Reference proteome</keyword>
<gene>
    <name evidence="4" type="ORF">Mag101_09460</name>
</gene>
<dbReference type="InterPro" id="IPR036282">
    <property type="entry name" value="Glutathione-S-Trfase_C_sf"/>
</dbReference>
<dbReference type="SFLD" id="SFLDS00019">
    <property type="entry name" value="Glutathione_Transferase_(cytos"/>
    <property type="match status" value="1"/>
</dbReference>
<dbReference type="FunFam" id="1.20.1050.10:FF:000017">
    <property type="entry name" value="Maleylacetoacetate isomerase"/>
    <property type="match status" value="1"/>
</dbReference>
<dbReference type="GO" id="GO:0004364">
    <property type="term" value="F:glutathione transferase activity"/>
    <property type="evidence" value="ECO:0007669"/>
    <property type="project" value="TreeGrafter"/>
</dbReference>
<dbReference type="GO" id="GO:0016034">
    <property type="term" value="F:maleylacetoacetate isomerase activity"/>
    <property type="evidence" value="ECO:0007669"/>
    <property type="project" value="TreeGrafter"/>
</dbReference>
<dbReference type="EMBL" id="CP019650">
    <property type="protein sequence ID" value="AQQ67845.1"/>
    <property type="molecule type" value="Genomic_DNA"/>
</dbReference>
<dbReference type="Gene3D" id="3.40.30.10">
    <property type="entry name" value="Glutaredoxin"/>
    <property type="match status" value="1"/>
</dbReference>
<dbReference type="CDD" id="cd03042">
    <property type="entry name" value="GST_N_Zeta"/>
    <property type="match status" value="1"/>
</dbReference>
<evidence type="ECO:0000259" key="2">
    <source>
        <dbReference type="PROSITE" id="PS50404"/>
    </source>
</evidence>
<evidence type="ECO:0000256" key="1">
    <source>
        <dbReference type="ARBA" id="ARBA00010007"/>
    </source>
</evidence>
<reference evidence="4" key="1">
    <citation type="submission" date="2017-02" db="EMBL/GenBank/DDBJ databases">
        <title>Genome of Microbulbifer agarilyticus GP101.</title>
        <authorList>
            <person name="Jung J."/>
            <person name="Bae S.S."/>
            <person name="Baek K."/>
        </authorList>
    </citation>
    <scope>NUCLEOTIDE SEQUENCE [LARGE SCALE GENOMIC DNA]</scope>
    <source>
        <strain evidence="4">GP101</strain>
    </source>
</reference>